<name>A0ABT5U345_9GAMM</name>
<keyword evidence="3" id="KW-0238">DNA-binding</keyword>
<proteinExistence type="predicted"/>
<organism evidence="3 4">
    <name type="scientific">Spartinivicinus poritis</name>
    <dbReference type="NCBI Taxonomy" id="2994640"/>
    <lineage>
        <taxon>Bacteria</taxon>
        <taxon>Pseudomonadati</taxon>
        <taxon>Pseudomonadota</taxon>
        <taxon>Gammaproteobacteria</taxon>
        <taxon>Oceanospirillales</taxon>
        <taxon>Zooshikellaceae</taxon>
        <taxon>Spartinivicinus</taxon>
    </lineage>
</organism>
<dbReference type="Proteomes" id="UP001528823">
    <property type="component" value="Unassembled WGS sequence"/>
</dbReference>
<feature type="domain" description="KfrA N-terminal DNA-binding" evidence="2">
    <location>
        <begin position="6"/>
        <end position="115"/>
    </location>
</feature>
<dbReference type="RefSeq" id="WP_274687161.1">
    <property type="nucleotide sequence ID" value="NZ_JAPMOU010000002.1"/>
</dbReference>
<comment type="caution">
    <text evidence="3">The sequence shown here is derived from an EMBL/GenBank/DDBJ whole genome shotgun (WGS) entry which is preliminary data.</text>
</comment>
<evidence type="ECO:0000259" key="2">
    <source>
        <dbReference type="Pfam" id="PF11740"/>
    </source>
</evidence>
<sequence length="334" mass="38793">MASVVTKEAVFAACRQLQTEQGQVRQADVQAITGGSFSKIGPWIQEWRVLDGRLSGLEHLDHELLAGLNNWCQQLKHKYQQAAEKKVDDYQEEIESLKSQLQSIADEKDTLQQQVEKLTNQLSDLRDTVAERERHIDRKRTELSQLRTERLELKQQLEQEQDKRNVLREEVGQLVEKHEGDLKAQEERLKGEVTRISQIYEGNENKLYQQLDDQRLAYKQLEKKSGDEQTKLRTEVGELAKQLQEMGNQLVRAQAELVVAKETLEASQHREDHLFNQQEKLSQQVANERAKAQQAEIAYAQVKGQLHFLEERCEHLEQRLEENMLKQMAKGHAD</sequence>
<dbReference type="GO" id="GO:0003677">
    <property type="term" value="F:DNA binding"/>
    <property type="evidence" value="ECO:0007669"/>
    <property type="project" value="UniProtKB-KW"/>
</dbReference>
<reference evidence="3 4" key="1">
    <citation type="submission" date="2022-11" db="EMBL/GenBank/DDBJ databases">
        <title>Spartinivicinus poritis sp. nov., isolated from scleractinian coral Porites lutea.</title>
        <authorList>
            <person name="Zhang G."/>
            <person name="Cai L."/>
            <person name="Wei Q."/>
        </authorList>
    </citation>
    <scope>NUCLEOTIDE SEQUENCE [LARGE SCALE GENOMIC DNA]</scope>
    <source>
        <strain evidence="3 4">A2-2</strain>
    </source>
</reference>
<gene>
    <name evidence="3" type="ORF">ORQ98_02300</name>
</gene>
<dbReference type="Pfam" id="PF11740">
    <property type="entry name" value="KfrA_N"/>
    <property type="match status" value="1"/>
</dbReference>
<keyword evidence="1" id="KW-0175">Coiled coil</keyword>
<evidence type="ECO:0000256" key="1">
    <source>
        <dbReference type="SAM" id="Coils"/>
    </source>
</evidence>
<evidence type="ECO:0000313" key="3">
    <source>
        <dbReference type="EMBL" id="MDE1460791.1"/>
    </source>
</evidence>
<keyword evidence="4" id="KW-1185">Reference proteome</keyword>
<dbReference type="EMBL" id="JAPMOU010000002">
    <property type="protein sequence ID" value="MDE1460791.1"/>
    <property type="molecule type" value="Genomic_DNA"/>
</dbReference>
<dbReference type="InterPro" id="IPR021104">
    <property type="entry name" value="KfrA_DNA-bd_N"/>
</dbReference>
<accession>A0ABT5U345</accession>
<protein>
    <submittedName>
        <fullName evidence="3">DNA-binding protein</fullName>
    </submittedName>
</protein>
<evidence type="ECO:0000313" key="4">
    <source>
        <dbReference type="Proteomes" id="UP001528823"/>
    </source>
</evidence>
<feature type="coiled-coil region" evidence="1">
    <location>
        <begin position="80"/>
        <end position="326"/>
    </location>
</feature>
<dbReference type="Gene3D" id="1.20.5.170">
    <property type="match status" value="1"/>
</dbReference>